<feature type="domain" description="N-acetyltransferase" evidence="1">
    <location>
        <begin position="106"/>
        <end position="244"/>
    </location>
</feature>
<dbReference type="OrthoDB" id="7301318at2"/>
<evidence type="ECO:0000313" key="3">
    <source>
        <dbReference type="Proteomes" id="UP000198417"/>
    </source>
</evidence>
<name>A0A238WRP9_9RHOB</name>
<sequence length="244" mass="26062">MIPDLDFLYAVTEATWPPASRTGYGPVTLRDGAGGGKRVSAATADGNWIEGDLASAEAAMEARGQTPLFMIRAGEGALDTALAARGYEIIDPVNVWLCPLEQLTDKPIPRVTAFAIWEPLAIMREIWAKGGIGPERIAVMERAQTPKTGLFGRENDKPAGTGYCALHKGIAMVHALEILPAHRGKGLGKWMMRCAAFWAQANGGTHMAVLCTKTNAGANGLYASLGMAVVGQYHYRIKPEDPAT</sequence>
<reference evidence="2 3" key="1">
    <citation type="submission" date="2017-06" db="EMBL/GenBank/DDBJ databases">
        <authorList>
            <person name="Kim H.J."/>
            <person name="Triplett B.A."/>
        </authorList>
    </citation>
    <scope>NUCLEOTIDE SEQUENCE [LARGE SCALE GENOMIC DNA]</scope>
    <source>
        <strain evidence="2 3">DSM 29052</strain>
    </source>
</reference>
<dbReference type="CDD" id="cd04301">
    <property type="entry name" value="NAT_SF"/>
    <property type="match status" value="1"/>
</dbReference>
<dbReference type="InterPro" id="IPR000182">
    <property type="entry name" value="GNAT_dom"/>
</dbReference>
<evidence type="ECO:0000313" key="2">
    <source>
        <dbReference type="EMBL" id="SNR49226.1"/>
    </source>
</evidence>
<protein>
    <submittedName>
        <fullName evidence="2">Acetyltransferase (GNAT) family protein</fullName>
    </submittedName>
</protein>
<evidence type="ECO:0000259" key="1">
    <source>
        <dbReference type="PROSITE" id="PS51186"/>
    </source>
</evidence>
<dbReference type="AlphaFoldDB" id="A0A238WRP9"/>
<dbReference type="GO" id="GO:0016747">
    <property type="term" value="F:acyltransferase activity, transferring groups other than amino-acyl groups"/>
    <property type="evidence" value="ECO:0007669"/>
    <property type="project" value="InterPro"/>
</dbReference>
<dbReference type="PROSITE" id="PS51186">
    <property type="entry name" value="GNAT"/>
    <property type="match status" value="1"/>
</dbReference>
<dbReference type="Pfam" id="PF00583">
    <property type="entry name" value="Acetyltransf_1"/>
    <property type="match status" value="1"/>
</dbReference>
<dbReference type="EMBL" id="FZNN01000007">
    <property type="protein sequence ID" value="SNR49226.1"/>
    <property type="molecule type" value="Genomic_DNA"/>
</dbReference>
<keyword evidence="2" id="KW-0808">Transferase</keyword>
<dbReference type="RefSeq" id="WP_089270284.1">
    <property type="nucleotide sequence ID" value="NZ_FZNN01000007.1"/>
</dbReference>
<keyword evidence="3" id="KW-1185">Reference proteome</keyword>
<dbReference type="Proteomes" id="UP000198417">
    <property type="component" value="Unassembled WGS sequence"/>
</dbReference>
<dbReference type="InterPro" id="IPR016181">
    <property type="entry name" value="Acyl_CoA_acyltransferase"/>
</dbReference>
<accession>A0A238WRP9</accession>
<dbReference type="SUPFAM" id="SSF55729">
    <property type="entry name" value="Acyl-CoA N-acyltransferases (Nat)"/>
    <property type="match status" value="1"/>
</dbReference>
<proteinExistence type="predicted"/>
<gene>
    <name evidence="2" type="ORF">SAMN06265370_10739</name>
</gene>
<dbReference type="Gene3D" id="3.40.630.30">
    <property type="match status" value="1"/>
</dbReference>
<organism evidence="2 3">
    <name type="scientific">Puniceibacterium sediminis</name>
    <dbReference type="NCBI Taxonomy" id="1608407"/>
    <lineage>
        <taxon>Bacteria</taxon>
        <taxon>Pseudomonadati</taxon>
        <taxon>Pseudomonadota</taxon>
        <taxon>Alphaproteobacteria</taxon>
        <taxon>Rhodobacterales</taxon>
        <taxon>Paracoccaceae</taxon>
        <taxon>Puniceibacterium</taxon>
    </lineage>
</organism>